<evidence type="ECO:0000256" key="8">
    <source>
        <dbReference type="ARBA" id="ARBA00022842"/>
    </source>
</evidence>
<evidence type="ECO:0000256" key="3">
    <source>
        <dbReference type="ARBA" id="ARBA00022563"/>
    </source>
</evidence>
<feature type="binding site" evidence="10">
    <location>
        <position position="253"/>
    </location>
    <ligand>
        <name>ATP</name>
        <dbReference type="ChEBI" id="CHEBI:30616"/>
        <note>ligand shared between two neighboring subunits</note>
    </ligand>
</feature>
<dbReference type="PROSITE" id="PS00377">
    <property type="entry name" value="ADOMET_SYNTHASE_2"/>
    <property type="match status" value="1"/>
</dbReference>
<dbReference type="EMBL" id="JASXSX010000001">
    <property type="protein sequence ID" value="MDT3767668.1"/>
    <property type="molecule type" value="Genomic_DNA"/>
</dbReference>
<feature type="binding site" evidence="10">
    <location>
        <position position="46"/>
    </location>
    <ligand>
        <name>K(+)</name>
        <dbReference type="ChEBI" id="CHEBI:29103"/>
    </ligand>
</feature>
<comment type="subunit">
    <text evidence="10">Homotetramer; dimer of dimers.</text>
</comment>
<dbReference type="Proteomes" id="UP001247542">
    <property type="component" value="Unassembled WGS sequence"/>
</dbReference>
<dbReference type="Gene3D" id="3.30.300.10">
    <property type="match status" value="3"/>
</dbReference>
<feature type="binding site" description="in other chain" evidence="10">
    <location>
        <position position="102"/>
    </location>
    <ligand>
        <name>L-methionine</name>
        <dbReference type="ChEBI" id="CHEBI:57844"/>
        <note>ligand shared between two neighboring subunits</note>
    </ligand>
</feature>
<feature type="binding site" evidence="10">
    <location>
        <position position="20"/>
    </location>
    <ligand>
        <name>Mg(2+)</name>
        <dbReference type="ChEBI" id="CHEBI:18420"/>
    </ligand>
</feature>
<evidence type="ECO:0000256" key="12">
    <source>
        <dbReference type="RuleBase" id="RU004462"/>
    </source>
</evidence>
<comment type="cofactor">
    <cofactor evidence="10">
        <name>K(+)</name>
        <dbReference type="ChEBI" id="CHEBI:29103"/>
    </cofactor>
    <text evidence="10">Binds 1 potassium ion per subunit.</text>
</comment>
<feature type="domain" description="S-adenosylmethionine synthetase N-terminal" evidence="13">
    <location>
        <begin position="7"/>
        <end position="104"/>
    </location>
</feature>
<feature type="binding site" evidence="10">
    <location>
        <position position="253"/>
    </location>
    <ligand>
        <name>L-methionine</name>
        <dbReference type="ChEBI" id="CHEBI:57844"/>
        <note>ligand shared between two neighboring subunits</note>
    </ligand>
</feature>
<feature type="domain" description="S-adenosylmethionine synthetase central" evidence="14">
    <location>
        <begin position="127"/>
        <end position="245"/>
    </location>
</feature>
<gene>
    <name evidence="10 16" type="primary">metK</name>
    <name evidence="16" type="ORF">QS713_06275</name>
</gene>
<dbReference type="InterPro" id="IPR022630">
    <property type="entry name" value="S-AdoMet_synt_C"/>
</dbReference>
<feature type="binding site" description="in other chain" evidence="10">
    <location>
        <position position="18"/>
    </location>
    <ligand>
        <name>ATP</name>
        <dbReference type="ChEBI" id="CHEBI:30616"/>
        <note>ligand shared between two neighboring subunits</note>
    </ligand>
</feature>
<keyword evidence="7 10" id="KW-0067">ATP-binding</keyword>
<evidence type="ECO:0000256" key="1">
    <source>
        <dbReference type="ARBA" id="ARBA00005224"/>
    </source>
</evidence>
<dbReference type="InterPro" id="IPR022636">
    <property type="entry name" value="S-AdoMet_synthetase_sfam"/>
</dbReference>
<name>A0ABU3IBB8_9ACTO</name>
<dbReference type="EC" id="2.5.1.6" evidence="10"/>
<feature type="binding site" description="in other chain" evidence="10">
    <location>
        <position position="59"/>
    </location>
    <ligand>
        <name>L-methionine</name>
        <dbReference type="ChEBI" id="CHEBI:57844"/>
        <note>ligand shared between two neighboring subunits</note>
    </ligand>
</feature>
<evidence type="ECO:0000256" key="4">
    <source>
        <dbReference type="ARBA" id="ARBA00022679"/>
    </source>
</evidence>
<dbReference type="InterPro" id="IPR002133">
    <property type="entry name" value="S-AdoMet_synthetase"/>
</dbReference>
<comment type="pathway">
    <text evidence="1 10">Amino-acid biosynthesis; S-adenosyl-L-methionine biosynthesis; S-adenosyl-L-methionine from L-methionine: step 1/1.</text>
</comment>
<dbReference type="PIRSF" id="PIRSF000497">
    <property type="entry name" value="MAT"/>
    <property type="match status" value="1"/>
</dbReference>
<evidence type="ECO:0000256" key="7">
    <source>
        <dbReference type="ARBA" id="ARBA00022840"/>
    </source>
</evidence>
<dbReference type="NCBIfam" id="TIGR01034">
    <property type="entry name" value="metK"/>
    <property type="match status" value="1"/>
</dbReference>
<evidence type="ECO:0000256" key="2">
    <source>
        <dbReference type="ARBA" id="ARBA00009685"/>
    </source>
</evidence>
<evidence type="ECO:0000259" key="14">
    <source>
        <dbReference type="Pfam" id="PF02772"/>
    </source>
</evidence>
<evidence type="ECO:0000256" key="6">
    <source>
        <dbReference type="ARBA" id="ARBA00022741"/>
    </source>
</evidence>
<feature type="binding site" evidence="10">
    <location>
        <position position="280"/>
    </location>
    <ligand>
        <name>ATP</name>
        <dbReference type="ChEBI" id="CHEBI:30616"/>
        <note>ligand shared between two neighboring subunits</note>
    </ligand>
</feature>
<evidence type="ECO:0000256" key="5">
    <source>
        <dbReference type="ARBA" id="ARBA00022723"/>
    </source>
</evidence>
<evidence type="ECO:0000259" key="15">
    <source>
        <dbReference type="Pfam" id="PF02773"/>
    </source>
</evidence>
<proteinExistence type="inferred from homology"/>
<evidence type="ECO:0000313" key="16">
    <source>
        <dbReference type="EMBL" id="MDT3767668.1"/>
    </source>
</evidence>
<feature type="binding site" description="in other chain" evidence="10">
    <location>
        <begin position="175"/>
        <end position="177"/>
    </location>
    <ligand>
        <name>ATP</name>
        <dbReference type="ChEBI" id="CHEBI:30616"/>
        <note>ligand shared between two neighboring subunits</note>
    </ligand>
</feature>
<keyword evidence="5 10" id="KW-0479">Metal-binding</keyword>
<feature type="domain" description="S-adenosylmethionine synthetase C-terminal" evidence="15">
    <location>
        <begin position="248"/>
        <end position="383"/>
    </location>
</feature>
<comment type="catalytic activity">
    <reaction evidence="10">
        <text>L-methionine + ATP + H2O = S-adenosyl-L-methionine + phosphate + diphosphate</text>
        <dbReference type="Rhea" id="RHEA:21080"/>
        <dbReference type="ChEBI" id="CHEBI:15377"/>
        <dbReference type="ChEBI" id="CHEBI:30616"/>
        <dbReference type="ChEBI" id="CHEBI:33019"/>
        <dbReference type="ChEBI" id="CHEBI:43474"/>
        <dbReference type="ChEBI" id="CHEBI:57844"/>
        <dbReference type="ChEBI" id="CHEBI:59789"/>
        <dbReference type="EC" id="2.5.1.6"/>
    </reaction>
</comment>
<keyword evidence="3 10" id="KW-0554">One-carbon metabolism</keyword>
<dbReference type="SUPFAM" id="SSF55973">
    <property type="entry name" value="S-adenosylmethionine synthetase"/>
    <property type="match status" value="3"/>
</dbReference>
<keyword evidence="4 10" id="KW-0808">Transferase</keyword>
<comment type="cofactor">
    <cofactor evidence="10">
        <name>Mg(2+)</name>
        <dbReference type="ChEBI" id="CHEBI:18420"/>
    </cofactor>
    <text evidence="10">Binds 2 divalent ions per subunit.</text>
</comment>
<organism evidence="16 17">
    <name type="scientific">Gleimia hominis</name>
    <dbReference type="NCBI Taxonomy" id="595468"/>
    <lineage>
        <taxon>Bacteria</taxon>
        <taxon>Bacillati</taxon>
        <taxon>Actinomycetota</taxon>
        <taxon>Actinomycetes</taxon>
        <taxon>Actinomycetales</taxon>
        <taxon>Actinomycetaceae</taxon>
        <taxon>Gleimia</taxon>
    </lineage>
</organism>
<feature type="binding site" description="in other chain" evidence="10">
    <location>
        <begin position="244"/>
        <end position="245"/>
    </location>
    <ligand>
        <name>ATP</name>
        <dbReference type="ChEBI" id="CHEBI:30616"/>
        <note>ligand shared between two neighboring subunits</note>
    </ligand>
</feature>
<dbReference type="GO" id="GO:0004478">
    <property type="term" value="F:methionine adenosyltransferase activity"/>
    <property type="evidence" value="ECO:0007669"/>
    <property type="project" value="UniProtKB-EC"/>
</dbReference>
<evidence type="ECO:0000256" key="11">
    <source>
        <dbReference type="RuleBase" id="RU000542"/>
    </source>
</evidence>
<feature type="binding site" evidence="10">
    <location>
        <position position="276"/>
    </location>
    <ligand>
        <name>ATP</name>
        <dbReference type="ChEBI" id="CHEBI:30616"/>
        <note>ligand shared between two neighboring subunits</note>
    </ligand>
</feature>
<protein>
    <recommendedName>
        <fullName evidence="10">S-adenosylmethionine synthase</fullName>
        <shortName evidence="10">AdoMet synthase</shortName>
        <ecNumber evidence="10">2.5.1.6</ecNumber>
    </recommendedName>
    <alternativeName>
        <fullName evidence="10">MAT</fullName>
    </alternativeName>
    <alternativeName>
        <fullName evidence="10">Methionine adenosyltransferase</fullName>
    </alternativeName>
</protein>
<dbReference type="InterPro" id="IPR022631">
    <property type="entry name" value="ADOMET_SYNTHASE_CS"/>
</dbReference>
<dbReference type="HAMAP" id="MF_00086">
    <property type="entry name" value="S_AdoMet_synth1"/>
    <property type="match status" value="1"/>
</dbReference>
<keyword evidence="9 10" id="KW-0630">Potassium</keyword>
<dbReference type="Pfam" id="PF02772">
    <property type="entry name" value="S-AdoMet_synt_M"/>
    <property type="match status" value="1"/>
</dbReference>
<keyword evidence="17" id="KW-1185">Reference proteome</keyword>
<evidence type="ECO:0000313" key="17">
    <source>
        <dbReference type="Proteomes" id="UP001247542"/>
    </source>
</evidence>
<comment type="subcellular location">
    <subcellularLocation>
        <location evidence="10 11">Cytoplasm</location>
    </subcellularLocation>
</comment>
<feature type="binding site" description="in other chain" evidence="10">
    <location>
        <position position="284"/>
    </location>
    <ligand>
        <name>L-methionine</name>
        <dbReference type="ChEBI" id="CHEBI:57844"/>
        <note>ligand shared between two neighboring subunits</note>
    </ligand>
</feature>
<evidence type="ECO:0000256" key="9">
    <source>
        <dbReference type="ARBA" id="ARBA00022958"/>
    </source>
</evidence>
<reference evidence="16 17" key="1">
    <citation type="submission" date="2023-06" db="EMBL/GenBank/DDBJ databases">
        <title>Draft genome sequence of Gleimia hominis type strain CCUG 57540T.</title>
        <authorList>
            <person name="Salva-Serra F."/>
            <person name="Cardew S."/>
            <person name="Jensie Markopoulos S."/>
            <person name="Ohlen M."/>
            <person name="Inganas E."/>
            <person name="Svensson-Stadler L."/>
            <person name="Moore E.R.B."/>
        </authorList>
    </citation>
    <scope>NUCLEOTIDE SEQUENCE [LARGE SCALE GENOMIC DNA]</scope>
    <source>
        <strain evidence="16 17">CCUG 57540</strain>
    </source>
</reference>
<comment type="similarity">
    <text evidence="2 10 12">Belongs to the AdoMet synthase family.</text>
</comment>
<keyword evidence="6 10" id="KW-0547">Nucleotide-binding</keyword>
<accession>A0ABU3IBB8</accession>
<dbReference type="InterPro" id="IPR022628">
    <property type="entry name" value="S-AdoMet_synt_N"/>
</dbReference>
<dbReference type="PROSITE" id="PS00376">
    <property type="entry name" value="ADOMET_SYNTHASE_1"/>
    <property type="match status" value="1"/>
</dbReference>
<dbReference type="PANTHER" id="PTHR11964">
    <property type="entry name" value="S-ADENOSYLMETHIONINE SYNTHETASE"/>
    <property type="match status" value="1"/>
</dbReference>
<dbReference type="CDD" id="cd18079">
    <property type="entry name" value="S-AdoMet_synt"/>
    <property type="match status" value="1"/>
</dbReference>
<evidence type="ECO:0000256" key="10">
    <source>
        <dbReference type="HAMAP-Rule" id="MF_00086"/>
    </source>
</evidence>
<evidence type="ECO:0000259" key="13">
    <source>
        <dbReference type="Pfam" id="PF00438"/>
    </source>
</evidence>
<comment type="caution">
    <text evidence="16">The sequence shown here is derived from an EMBL/GenBank/DDBJ whole genome shotgun (WGS) entry which is preliminary data.</text>
</comment>
<dbReference type="RefSeq" id="WP_313273436.1">
    <property type="nucleotide sequence ID" value="NZ_JASXSX010000001.1"/>
</dbReference>
<dbReference type="Pfam" id="PF02773">
    <property type="entry name" value="S-AdoMet_synt_C"/>
    <property type="match status" value="1"/>
</dbReference>
<feature type="binding site" description="in other chain" evidence="10">
    <location>
        <begin position="259"/>
        <end position="260"/>
    </location>
    <ligand>
        <name>ATP</name>
        <dbReference type="ChEBI" id="CHEBI:30616"/>
        <note>ligand shared between two neighboring subunits</note>
    </ligand>
</feature>
<dbReference type="Pfam" id="PF00438">
    <property type="entry name" value="S-AdoMet_synt_N"/>
    <property type="match status" value="1"/>
</dbReference>
<feature type="region of interest" description="Flexible loop" evidence="10">
    <location>
        <begin position="102"/>
        <end position="112"/>
    </location>
</feature>
<comment type="function">
    <text evidence="10">Catalyzes the formation of S-adenosylmethionine (AdoMet) from methionine and ATP. The overall synthetic reaction is composed of two sequential steps, AdoMet formation and the subsequent tripolyphosphate hydrolysis which occurs prior to release of AdoMet from the enzyme.</text>
</comment>
<keyword evidence="8 10" id="KW-0460">Magnesium</keyword>
<dbReference type="InterPro" id="IPR022629">
    <property type="entry name" value="S-AdoMet_synt_central"/>
</dbReference>
<keyword evidence="10" id="KW-0963">Cytoplasm</keyword>
<sequence>MNTQSGHLFTSESVTAGHPDKVCDQISDAVLDEALRLDPSARVAVEALATRDRVVLAGEVTCGGTLDYPQIVRRTLRRIGYTDPALGFAADTVDVDVQVGEQSADIAQSVDTSLEAREGGVQDALSQQGAGDQGIMFGYACADTPAFMPVPIALAHRLAHQLEAARAQVPQLRPDGKTQVSVQFEGGNPVALDTVVVSTQHDESMSLTQVRDAVRTLVVDPIVRRCSELLDVSGTRLLINPSGRFVAGGPAADTGLTGRKIIVDTYGGFARHGGGAFSGKDASKVDRSASYAMRWIAKTVVAAGLAKRCELQVSYAIGRAEPVGLWIDTFGTAAVPEAKIIAAILEVFDLRPAAITTALALSKPVFEPTAAYGHFGRDGFSWETTERADALREAIK</sequence>